<reference evidence="2" key="1">
    <citation type="submission" date="2023-08" db="EMBL/GenBank/DDBJ databases">
        <authorList>
            <person name="Alioto T."/>
            <person name="Alioto T."/>
            <person name="Gomez Garrido J."/>
        </authorList>
    </citation>
    <scope>NUCLEOTIDE SEQUENCE</scope>
</reference>
<dbReference type="AlphaFoldDB" id="A0AA36AK49"/>
<dbReference type="Proteomes" id="UP001162480">
    <property type="component" value="Chromosome 2"/>
</dbReference>
<proteinExistence type="predicted"/>
<accession>A0AA36AK49</accession>
<name>A0AA36AK49_OCTVU</name>
<evidence type="ECO:0000313" key="3">
    <source>
        <dbReference type="Proteomes" id="UP001162480"/>
    </source>
</evidence>
<keyword evidence="3" id="KW-1185">Reference proteome</keyword>
<organism evidence="2 3">
    <name type="scientific">Octopus vulgaris</name>
    <name type="common">Common octopus</name>
    <dbReference type="NCBI Taxonomy" id="6645"/>
    <lineage>
        <taxon>Eukaryota</taxon>
        <taxon>Metazoa</taxon>
        <taxon>Spiralia</taxon>
        <taxon>Lophotrochozoa</taxon>
        <taxon>Mollusca</taxon>
        <taxon>Cephalopoda</taxon>
        <taxon>Coleoidea</taxon>
        <taxon>Octopodiformes</taxon>
        <taxon>Octopoda</taxon>
        <taxon>Incirrata</taxon>
        <taxon>Octopodidae</taxon>
        <taxon>Octopus</taxon>
    </lineage>
</organism>
<gene>
    <name evidence="2" type="ORF">OCTVUL_1B031551</name>
</gene>
<feature type="region of interest" description="Disordered" evidence="1">
    <location>
        <begin position="102"/>
        <end position="127"/>
    </location>
</feature>
<sequence>MFLGEPRAHSDRILQQACDPIKVLKTQSNADKQPALDEGIGEIVRISDRGRLVKSVLDICILKARSAMTPYLLFKQNRCRGDEKLKRSGQVDMTLDYRPIDIGKEERRRREKKDEEEEEKEEICGCR</sequence>
<dbReference type="EMBL" id="OX597815">
    <property type="protein sequence ID" value="CAI9717603.1"/>
    <property type="molecule type" value="Genomic_DNA"/>
</dbReference>
<protein>
    <submittedName>
        <fullName evidence="2">Uncharacterized protein</fullName>
    </submittedName>
</protein>
<evidence type="ECO:0000313" key="2">
    <source>
        <dbReference type="EMBL" id="CAI9717603.1"/>
    </source>
</evidence>
<evidence type="ECO:0000256" key="1">
    <source>
        <dbReference type="SAM" id="MobiDB-lite"/>
    </source>
</evidence>